<evidence type="ECO:0000256" key="1">
    <source>
        <dbReference type="ARBA" id="ARBA00010702"/>
    </source>
</evidence>
<dbReference type="InterPro" id="IPR036705">
    <property type="entry name" value="Ribosyl_crysJ1_sf"/>
</dbReference>
<dbReference type="InterPro" id="IPR005502">
    <property type="entry name" value="Ribosyl_crysJ1"/>
</dbReference>
<keyword evidence="4" id="KW-1185">Reference proteome</keyword>
<proteinExistence type="inferred from homology"/>
<dbReference type="PANTHER" id="PTHR16222">
    <property type="entry name" value="ADP-RIBOSYLGLYCOHYDROLASE"/>
    <property type="match status" value="1"/>
</dbReference>
<dbReference type="PANTHER" id="PTHR16222:SF24">
    <property type="entry name" value="ADP-RIBOSYLHYDROLASE ARH3"/>
    <property type="match status" value="1"/>
</dbReference>
<evidence type="ECO:0000256" key="2">
    <source>
        <dbReference type="ARBA" id="ARBA00022801"/>
    </source>
</evidence>
<dbReference type="EMBL" id="JBHTOC010000004">
    <property type="protein sequence ID" value="MFD1429319.1"/>
    <property type="molecule type" value="Genomic_DNA"/>
</dbReference>
<gene>
    <name evidence="3" type="ORF">ACFQ4P_03515</name>
</gene>
<keyword evidence="2" id="KW-0378">Hydrolase</keyword>
<comment type="similarity">
    <text evidence="1">Belongs to the ADP-ribosylglycohydrolase family.</text>
</comment>
<accession>A0ABW4CGX0</accession>
<dbReference type="Proteomes" id="UP001597196">
    <property type="component" value="Unassembled WGS sequence"/>
</dbReference>
<dbReference type="Pfam" id="PF03747">
    <property type="entry name" value="ADP_ribosyl_GH"/>
    <property type="match status" value="1"/>
</dbReference>
<comment type="caution">
    <text evidence="3">The sequence shown here is derived from an EMBL/GenBank/DDBJ whole genome shotgun (WGS) entry which is preliminary data.</text>
</comment>
<dbReference type="SUPFAM" id="SSF101478">
    <property type="entry name" value="ADP-ribosylglycohydrolase"/>
    <property type="match status" value="1"/>
</dbReference>
<sequence length="311" mass="33979">MTAITSTRITQLLLGGMIADAYGVPYEFRPRQAMAKRRMDGYGTYDQPAGSWSDDSSLTLILAANLLENGSLNDLMDKMVTYLDGAYTPMGECFDIGNATRKAIIAYAQGTEPRMAGDRSPAANGNGALMRIAPLAVSLLNEPDSTVRRQVITDTTIVTHGHERSVIASVIYVELLRHLLAGEPLAVSLTAARDAIKDVGFSAQELSYYQWLFTPSFPLLPESDIRSSGYVVDTLEAAVWLNFQPETYPQLVMHAVDLGEDTDTVAQIAATIYCAAHPNVEFPKAWRNDLILPRDIAVLIARFAARFSVGN</sequence>
<evidence type="ECO:0000313" key="4">
    <source>
        <dbReference type="Proteomes" id="UP001597196"/>
    </source>
</evidence>
<reference evidence="4" key="1">
    <citation type="journal article" date="2019" name="Int. J. Syst. Evol. Microbiol.">
        <title>The Global Catalogue of Microorganisms (GCM) 10K type strain sequencing project: providing services to taxonomists for standard genome sequencing and annotation.</title>
        <authorList>
            <consortium name="The Broad Institute Genomics Platform"/>
            <consortium name="The Broad Institute Genome Sequencing Center for Infectious Disease"/>
            <person name="Wu L."/>
            <person name="Ma J."/>
        </authorList>
    </citation>
    <scope>NUCLEOTIDE SEQUENCE [LARGE SCALE GENOMIC DNA]</scope>
    <source>
        <strain evidence="4">CCM 8980</strain>
    </source>
</reference>
<evidence type="ECO:0000313" key="3">
    <source>
        <dbReference type="EMBL" id="MFD1429319.1"/>
    </source>
</evidence>
<dbReference type="RefSeq" id="WP_203626248.1">
    <property type="nucleotide sequence ID" value="NZ_BOLQ01000003.1"/>
</dbReference>
<name>A0ABW4CGX0_9LACO</name>
<dbReference type="InterPro" id="IPR050792">
    <property type="entry name" value="ADP-ribosylglycohydrolase"/>
</dbReference>
<organism evidence="3 4">
    <name type="scientific">Lacticaseibacillus mingshuiensis</name>
    <dbReference type="NCBI Taxonomy" id="2799574"/>
    <lineage>
        <taxon>Bacteria</taxon>
        <taxon>Bacillati</taxon>
        <taxon>Bacillota</taxon>
        <taxon>Bacilli</taxon>
        <taxon>Lactobacillales</taxon>
        <taxon>Lactobacillaceae</taxon>
        <taxon>Lacticaseibacillus</taxon>
    </lineage>
</organism>
<protein>
    <submittedName>
        <fullName evidence="3">ADP-ribosylglycohydrolase family protein</fullName>
    </submittedName>
</protein>
<dbReference type="Gene3D" id="1.10.4080.10">
    <property type="entry name" value="ADP-ribosylation/Crystallin J1"/>
    <property type="match status" value="1"/>
</dbReference>